<dbReference type="Proteomes" id="UP000650485">
    <property type="component" value="Unassembled WGS sequence"/>
</dbReference>
<dbReference type="PROSITE" id="PS50072">
    <property type="entry name" value="CSA_PPIASE_2"/>
    <property type="match status" value="1"/>
</dbReference>
<dbReference type="GO" id="GO:0006457">
    <property type="term" value="P:protein folding"/>
    <property type="evidence" value="ECO:0007669"/>
    <property type="project" value="InterPro"/>
</dbReference>
<dbReference type="Pfam" id="PF00160">
    <property type="entry name" value="Pro_isomerase"/>
    <property type="match status" value="1"/>
</dbReference>
<accession>A0A923NDD3</accession>
<sequence>MANAGADTNGSQFFINQNSDDVTSKISAKRYPEKIYDAYKKGGNPTLDGSYTLNKYAPLAVENFVTHAKDGYYNNTTFHRVIKDFMIQGGDPKGDGTGGESIWNGKDSKIDSGNGFKNRAMVFAAMSAKSGDAQTSSSSSASSSSTLSKAKLDKLTLPQLSDKVAKNESEVVMHTSMGDITIKLHR</sequence>
<feature type="domain" description="PPIase cyclophilin-type" evidence="2">
    <location>
        <begin position="53"/>
        <end position="181"/>
    </location>
</feature>
<dbReference type="PROSITE" id="PS00170">
    <property type="entry name" value="CSA_PPIASE_1"/>
    <property type="match status" value="1"/>
</dbReference>
<name>A0A923NDD3_WEICO</name>
<dbReference type="InterPro" id="IPR002130">
    <property type="entry name" value="Cyclophilin-type_PPIase_dom"/>
</dbReference>
<evidence type="ECO:0000259" key="2">
    <source>
        <dbReference type="PROSITE" id="PS50072"/>
    </source>
</evidence>
<dbReference type="Gene3D" id="2.40.100.10">
    <property type="entry name" value="Cyclophilin-like"/>
    <property type="match status" value="1"/>
</dbReference>
<dbReference type="GO" id="GO:0003755">
    <property type="term" value="F:peptidyl-prolyl cis-trans isomerase activity"/>
    <property type="evidence" value="ECO:0007669"/>
    <property type="project" value="InterPro"/>
</dbReference>
<evidence type="ECO:0000256" key="1">
    <source>
        <dbReference type="ARBA" id="ARBA00002388"/>
    </source>
</evidence>
<reference evidence="3" key="1">
    <citation type="submission" date="2020-08" db="EMBL/GenBank/DDBJ databases">
        <title>Complete genome sequence of Weissella confusa strain FS54 provides insights into metabolic potential.</title>
        <authorList>
            <person name="Fhoula I."/>
            <person name="Najjari A."/>
            <person name="Lekired A."/>
            <person name="Bessrour-Aouam N."/>
            <person name="Jaballah S."/>
            <person name="Klibi N."/>
            <person name="Ouzari H.-I."/>
        </authorList>
    </citation>
    <scope>NUCLEOTIDE SEQUENCE</scope>
    <source>
        <strain evidence="3">FS54</strain>
    </source>
</reference>
<keyword evidence="3" id="KW-0413">Isomerase</keyword>
<evidence type="ECO:0000313" key="4">
    <source>
        <dbReference type="Proteomes" id="UP000650485"/>
    </source>
</evidence>
<dbReference type="PANTHER" id="PTHR45625">
    <property type="entry name" value="PEPTIDYL-PROLYL CIS-TRANS ISOMERASE-RELATED"/>
    <property type="match status" value="1"/>
</dbReference>
<dbReference type="EMBL" id="JACSZT010000004">
    <property type="protein sequence ID" value="MBC6498475.1"/>
    <property type="molecule type" value="Genomic_DNA"/>
</dbReference>
<dbReference type="SUPFAM" id="SSF50891">
    <property type="entry name" value="Cyclophilin-like"/>
    <property type="match status" value="1"/>
</dbReference>
<dbReference type="InterPro" id="IPR029000">
    <property type="entry name" value="Cyclophilin-like_dom_sf"/>
</dbReference>
<dbReference type="InterPro" id="IPR020892">
    <property type="entry name" value="Cyclophilin-type_PPIase_CS"/>
</dbReference>
<proteinExistence type="predicted"/>
<comment type="function">
    <text evidence="1">PPIases accelerate the folding of proteins. It catalyzes the cis-trans isomerization of proline imidic peptide bonds in oligopeptides.</text>
</comment>
<gene>
    <name evidence="3" type="ORF">H7R52_06565</name>
</gene>
<comment type="caution">
    <text evidence="3">The sequence shown here is derived from an EMBL/GenBank/DDBJ whole genome shotgun (WGS) entry which is preliminary data.</text>
</comment>
<dbReference type="InterPro" id="IPR044666">
    <property type="entry name" value="Cyclophilin_A-like"/>
</dbReference>
<protein>
    <submittedName>
        <fullName evidence="3">Peptidylprolyl isomerase</fullName>
    </submittedName>
</protein>
<organism evidence="3 4">
    <name type="scientific">Weissella confusa</name>
    <name type="common">Lactobacillus confusus</name>
    <dbReference type="NCBI Taxonomy" id="1583"/>
    <lineage>
        <taxon>Bacteria</taxon>
        <taxon>Bacillati</taxon>
        <taxon>Bacillota</taxon>
        <taxon>Bacilli</taxon>
        <taxon>Lactobacillales</taxon>
        <taxon>Lactobacillaceae</taxon>
        <taxon>Weissella</taxon>
    </lineage>
</organism>
<dbReference type="PANTHER" id="PTHR45625:SF16">
    <property type="entry name" value="PEPTIDYL-PROLYL CIS-TRANS ISOMERASE"/>
    <property type="match status" value="1"/>
</dbReference>
<dbReference type="AlphaFoldDB" id="A0A923NDD3"/>
<evidence type="ECO:0000313" key="3">
    <source>
        <dbReference type="EMBL" id="MBC6498475.1"/>
    </source>
</evidence>